<evidence type="ECO:0008006" key="4">
    <source>
        <dbReference type="Google" id="ProtNLM"/>
    </source>
</evidence>
<proteinExistence type="inferred from homology"/>
<dbReference type="InterPro" id="IPR010061">
    <property type="entry name" value="MeMal-semiAld_DH"/>
</dbReference>
<protein>
    <recommendedName>
        <fullName evidence="4">FAR1 domain-containing protein</fullName>
    </recommendedName>
</protein>
<reference evidence="2" key="1">
    <citation type="submission" date="2021-03" db="EMBL/GenBank/DDBJ databases">
        <title>Draft genome sequence of rust myrtle Austropuccinia psidii MF-1, a brazilian biotype.</title>
        <authorList>
            <person name="Quecine M.C."/>
            <person name="Pachon D.M.R."/>
            <person name="Bonatelli M.L."/>
            <person name="Correr F.H."/>
            <person name="Franceschini L.M."/>
            <person name="Leite T.F."/>
            <person name="Margarido G.R.A."/>
            <person name="Almeida C.A."/>
            <person name="Ferrarezi J.A."/>
            <person name="Labate C.A."/>
        </authorList>
    </citation>
    <scope>NUCLEOTIDE SEQUENCE</scope>
    <source>
        <strain evidence="2">MF-1</strain>
    </source>
</reference>
<evidence type="ECO:0000256" key="1">
    <source>
        <dbReference type="ARBA" id="ARBA00009986"/>
    </source>
</evidence>
<dbReference type="OrthoDB" id="3356549at2759"/>
<dbReference type="EMBL" id="AVOT02002519">
    <property type="protein sequence ID" value="MBW0470702.1"/>
    <property type="molecule type" value="Genomic_DNA"/>
</dbReference>
<comment type="similarity">
    <text evidence="1">Belongs to the aldehyde dehydrogenase family.</text>
</comment>
<sequence length="184" mass="21200">MFQPPTEGEFQTLELLWKHLHNFARAQGYAVFTLSSNMTHKKIEIGCDRSGTQNPNKNSSKTVTSRKIYCLFRIYARKYANSTTWTLKAKNPEHSHDSTEIIMEHTASTIFNEQETPKISQMSGSLLIPRQIQAQLYIQRESDRPVILQDIYKQVNKIKKDKQKGRRPVVALIDTSKKTICIST</sequence>
<dbReference type="GO" id="GO:0006210">
    <property type="term" value="P:thymine catabolic process"/>
    <property type="evidence" value="ECO:0007669"/>
    <property type="project" value="TreeGrafter"/>
</dbReference>
<name>A0A9Q3BTP1_9BASI</name>
<evidence type="ECO:0000313" key="2">
    <source>
        <dbReference type="EMBL" id="MBW0470702.1"/>
    </source>
</evidence>
<dbReference type="PANTHER" id="PTHR43866:SF3">
    <property type="entry name" value="METHYLMALONATE-SEMIALDEHYDE DEHYDROGENASE [ACYLATING], MITOCHONDRIAL"/>
    <property type="match status" value="1"/>
</dbReference>
<evidence type="ECO:0000313" key="3">
    <source>
        <dbReference type="Proteomes" id="UP000765509"/>
    </source>
</evidence>
<accession>A0A9Q3BTP1</accession>
<dbReference type="AlphaFoldDB" id="A0A9Q3BTP1"/>
<dbReference type="GO" id="GO:0006574">
    <property type="term" value="P:L-valine catabolic process"/>
    <property type="evidence" value="ECO:0007669"/>
    <property type="project" value="TreeGrafter"/>
</dbReference>
<keyword evidence="3" id="KW-1185">Reference proteome</keyword>
<dbReference type="GO" id="GO:0005739">
    <property type="term" value="C:mitochondrion"/>
    <property type="evidence" value="ECO:0007669"/>
    <property type="project" value="TreeGrafter"/>
</dbReference>
<organism evidence="2 3">
    <name type="scientific">Austropuccinia psidii MF-1</name>
    <dbReference type="NCBI Taxonomy" id="1389203"/>
    <lineage>
        <taxon>Eukaryota</taxon>
        <taxon>Fungi</taxon>
        <taxon>Dikarya</taxon>
        <taxon>Basidiomycota</taxon>
        <taxon>Pucciniomycotina</taxon>
        <taxon>Pucciniomycetes</taxon>
        <taxon>Pucciniales</taxon>
        <taxon>Sphaerophragmiaceae</taxon>
        <taxon>Austropuccinia</taxon>
    </lineage>
</organism>
<gene>
    <name evidence="2" type="ORF">O181_010417</name>
</gene>
<dbReference type="Proteomes" id="UP000765509">
    <property type="component" value="Unassembled WGS sequence"/>
</dbReference>
<comment type="caution">
    <text evidence="2">The sequence shown here is derived from an EMBL/GenBank/DDBJ whole genome shotgun (WGS) entry which is preliminary data.</text>
</comment>
<dbReference type="GO" id="GO:0004491">
    <property type="term" value="F:methylmalonate-semialdehyde dehydrogenase (acylating, NAD) activity"/>
    <property type="evidence" value="ECO:0007669"/>
    <property type="project" value="InterPro"/>
</dbReference>
<dbReference type="PANTHER" id="PTHR43866">
    <property type="entry name" value="MALONATE-SEMIALDEHYDE DEHYDROGENASE"/>
    <property type="match status" value="1"/>
</dbReference>